<dbReference type="GO" id="GO:0003964">
    <property type="term" value="F:RNA-directed DNA polymerase activity"/>
    <property type="evidence" value="ECO:0007669"/>
    <property type="project" value="UniProtKB-EC"/>
</dbReference>
<dbReference type="Pfam" id="PF00078">
    <property type="entry name" value="RVT_1"/>
    <property type="match status" value="1"/>
</dbReference>
<dbReference type="SUPFAM" id="SSF56672">
    <property type="entry name" value="DNA/RNA polymerases"/>
    <property type="match status" value="1"/>
</dbReference>
<name>A0A8C9PY91_SPEDA</name>
<dbReference type="PANTHER" id="PTHR19446">
    <property type="entry name" value="REVERSE TRANSCRIPTASES"/>
    <property type="match status" value="1"/>
</dbReference>
<evidence type="ECO:0000313" key="3">
    <source>
        <dbReference type="Ensembl" id="ENSSDAP00000013794.1"/>
    </source>
</evidence>
<keyword evidence="4" id="KW-1185">Reference proteome</keyword>
<dbReference type="Ensembl" id="ENSSDAT00000015643.1">
    <property type="protein sequence ID" value="ENSSDAP00000013794.1"/>
    <property type="gene ID" value="ENSSDAG00000012472.1"/>
</dbReference>
<protein>
    <recommendedName>
        <fullName evidence="1">RNA-directed DNA polymerase</fullName>
        <ecNumber evidence="1">2.7.7.49</ecNumber>
    </recommendedName>
</protein>
<dbReference type="PROSITE" id="PS50878">
    <property type="entry name" value="RT_POL"/>
    <property type="match status" value="1"/>
</dbReference>
<dbReference type="CDD" id="cd01650">
    <property type="entry name" value="RT_nLTR_like"/>
    <property type="match status" value="1"/>
</dbReference>
<dbReference type="AlphaFoldDB" id="A0A8C9PY91"/>
<evidence type="ECO:0000259" key="2">
    <source>
        <dbReference type="PROSITE" id="PS50878"/>
    </source>
</evidence>
<dbReference type="EC" id="2.7.7.49" evidence="1"/>
<evidence type="ECO:0000313" key="4">
    <source>
        <dbReference type="Proteomes" id="UP000694422"/>
    </source>
</evidence>
<reference evidence="3" key="2">
    <citation type="submission" date="2025-09" db="UniProtKB">
        <authorList>
            <consortium name="Ensembl"/>
        </authorList>
    </citation>
    <scope>IDENTIFICATION</scope>
</reference>
<organism evidence="3 4">
    <name type="scientific">Spermophilus dauricus</name>
    <name type="common">Daurian ground squirrel</name>
    <dbReference type="NCBI Taxonomy" id="99837"/>
    <lineage>
        <taxon>Eukaryota</taxon>
        <taxon>Metazoa</taxon>
        <taxon>Chordata</taxon>
        <taxon>Craniata</taxon>
        <taxon>Vertebrata</taxon>
        <taxon>Euteleostomi</taxon>
        <taxon>Mammalia</taxon>
        <taxon>Eutheria</taxon>
        <taxon>Euarchontoglires</taxon>
        <taxon>Glires</taxon>
        <taxon>Rodentia</taxon>
        <taxon>Sciuromorpha</taxon>
        <taxon>Sciuridae</taxon>
        <taxon>Xerinae</taxon>
        <taxon>Marmotini</taxon>
        <taxon>Spermophilus</taxon>
    </lineage>
</organism>
<dbReference type="InterPro" id="IPR000477">
    <property type="entry name" value="RT_dom"/>
</dbReference>
<sequence>SPDYLELFVGRGMAIDRPLAMLTKRRRERTQITNIRDEKGNITTDATEIQKTIRNYFENLYSNKIEDSEDIDKFLKSYDLPRLSQEDTHNLNRPISMDEIEEAIKRLPTKKSPGPDGYTAEFYKTFKEELIPILFKLFQEIEKEGALPNSFYEANITLIPKPDKDTSKKENYRPISLMNLDAKILNKILANRIQKHIKKIVHHDQVGFIPGMQGWFNIRKSINVIHHINRLKDKNHMIISIDAEKAFDKVQHPFMFKTLEKLGITGTYLDIVKAIYAKPQASIILNGQKLKAFPLKSGTRQGCPLSPLLFNIVLETLARAIRQTKEIKGIKIGKEELKLSLFADDMILYLEDPKGSTKKLLELINEFSKVAGYKINTHKSKAFLYISDKTSETEMRKNTPFTISSKTIKYLGINLTKEVKDLYNENYRTLKREIEEDLRIWKNVSCSWIGRTKIIKMAILPKVLYRFNAMPIKIPMAFLVEIDKAIMKFIWKNEEDLRRWKNIPCSWIGRTNIIKMAILPKVLYRFNAMPIKIPMAFLVEIEKAIMKFIWKNKRPRIAKTMLSRKCESGSIAIPDFKLYYRAIVTKTAWYWYQNRRVDQWYRIEDTETNCYCYIISTDCKLLSPCPCTLGIKF</sequence>
<feature type="domain" description="Reverse transcriptase" evidence="2">
    <location>
        <begin position="140"/>
        <end position="415"/>
    </location>
</feature>
<proteinExistence type="predicted"/>
<dbReference type="InterPro" id="IPR043502">
    <property type="entry name" value="DNA/RNA_pol_sf"/>
</dbReference>
<evidence type="ECO:0000256" key="1">
    <source>
        <dbReference type="ARBA" id="ARBA00012493"/>
    </source>
</evidence>
<accession>A0A8C9PY91</accession>
<reference evidence="3" key="1">
    <citation type="submission" date="2025-08" db="UniProtKB">
        <authorList>
            <consortium name="Ensembl"/>
        </authorList>
    </citation>
    <scope>IDENTIFICATION</scope>
</reference>
<dbReference type="Proteomes" id="UP000694422">
    <property type="component" value="Unplaced"/>
</dbReference>